<dbReference type="PANTHER" id="PTHR43877">
    <property type="entry name" value="AMINOALKYLPHOSPHONATE N-ACETYLTRANSFERASE-RELATED-RELATED"/>
    <property type="match status" value="1"/>
</dbReference>
<feature type="domain" description="N-acetyltransferase" evidence="3">
    <location>
        <begin position="31"/>
        <end position="179"/>
    </location>
</feature>
<sequence>MLFRMIAPERGHLPRELTCSCSGMLVRMTALTFRLARREDVPLVVGLLNDDSIARSRGVAPDIGLGHWAAFDAIDADPNNELVVAEIDGEVVGTFQLTFIPGLSRNGGERAQIEAVRVAEPYRNQGIGRAMVAWSIDRAKLRGCALVQLTSDKRRTEAHRFYGSLGFTASHEGFKLQLS</sequence>
<dbReference type="SUPFAM" id="SSF55729">
    <property type="entry name" value="Acyl-CoA N-acyltransferases (Nat)"/>
    <property type="match status" value="1"/>
</dbReference>
<dbReference type="Pfam" id="PF00583">
    <property type="entry name" value="Acetyltransf_1"/>
    <property type="match status" value="1"/>
</dbReference>
<evidence type="ECO:0000259" key="3">
    <source>
        <dbReference type="PROSITE" id="PS51186"/>
    </source>
</evidence>
<dbReference type="Gene3D" id="3.40.630.30">
    <property type="match status" value="1"/>
</dbReference>
<dbReference type="EMBL" id="BLAF01000088">
    <property type="protein sequence ID" value="GES26494.1"/>
    <property type="molecule type" value="Genomic_DNA"/>
</dbReference>
<keyword evidence="1 4" id="KW-0808">Transferase</keyword>
<evidence type="ECO:0000256" key="1">
    <source>
        <dbReference type="ARBA" id="ARBA00022679"/>
    </source>
</evidence>
<dbReference type="InterPro" id="IPR016181">
    <property type="entry name" value="Acyl_CoA_acyltransferase"/>
</dbReference>
<comment type="caution">
    <text evidence="4">The sequence shown here is derived from an EMBL/GenBank/DDBJ whole genome shotgun (WGS) entry which is preliminary data.</text>
</comment>
<reference evidence="4 5" key="1">
    <citation type="submission" date="2019-10" db="EMBL/GenBank/DDBJ databases">
        <title>Whole genome shotgun sequence of Acrocarpospora pleiomorpha NBRC 16267.</title>
        <authorList>
            <person name="Ichikawa N."/>
            <person name="Kimura A."/>
            <person name="Kitahashi Y."/>
            <person name="Komaki H."/>
            <person name="Oguchi A."/>
        </authorList>
    </citation>
    <scope>NUCLEOTIDE SEQUENCE [LARGE SCALE GENOMIC DNA]</scope>
    <source>
        <strain evidence="4 5">NBRC 16267</strain>
    </source>
</reference>
<evidence type="ECO:0000313" key="5">
    <source>
        <dbReference type="Proteomes" id="UP000377595"/>
    </source>
</evidence>
<keyword evidence="2" id="KW-0012">Acyltransferase</keyword>
<keyword evidence="5" id="KW-1185">Reference proteome</keyword>
<evidence type="ECO:0000313" key="4">
    <source>
        <dbReference type="EMBL" id="GES26494.1"/>
    </source>
</evidence>
<name>A0A5M3XZF2_9ACTN</name>
<dbReference type="GO" id="GO:0016747">
    <property type="term" value="F:acyltransferase activity, transferring groups other than amino-acyl groups"/>
    <property type="evidence" value="ECO:0007669"/>
    <property type="project" value="InterPro"/>
</dbReference>
<protein>
    <submittedName>
        <fullName evidence="4">GNAT family acetyltransferase</fullName>
    </submittedName>
</protein>
<dbReference type="Proteomes" id="UP000377595">
    <property type="component" value="Unassembled WGS sequence"/>
</dbReference>
<dbReference type="InterPro" id="IPR000182">
    <property type="entry name" value="GNAT_dom"/>
</dbReference>
<dbReference type="AlphaFoldDB" id="A0A5M3XZF2"/>
<dbReference type="CDD" id="cd04301">
    <property type="entry name" value="NAT_SF"/>
    <property type="match status" value="1"/>
</dbReference>
<dbReference type="InterPro" id="IPR050832">
    <property type="entry name" value="Bact_Acetyltransf"/>
</dbReference>
<evidence type="ECO:0000256" key="2">
    <source>
        <dbReference type="ARBA" id="ARBA00023315"/>
    </source>
</evidence>
<accession>A0A5M3XZF2</accession>
<proteinExistence type="predicted"/>
<organism evidence="4 5">
    <name type="scientific">Acrocarpospora pleiomorpha</name>
    <dbReference type="NCBI Taxonomy" id="90975"/>
    <lineage>
        <taxon>Bacteria</taxon>
        <taxon>Bacillati</taxon>
        <taxon>Actinomycetota</taxon>
        <taxon>Actinomycetes</taxon>
        <taxon>Streptosporangiales</taxon>
        <taxon>Streptosporangiaceae</taxon>
        <taxon>Acrocarpospora</taxon>
    </lineage>
</organism>
<gene>
    <name evidence="4" type="ORF">Aple_093930</name>
</gene>
<dbReference type="PROSITE" id="PS51186">
    <property type="entry name" value="GNAT"/>
    <property type="match status" value="1"/>
</dbReference>